<dbReference type="PANTHER" id="PTHR36115:SF4">
    <property type="entry name" value="MEMBRANE PROTEIN"/>
    <property type="match status" value="1"/>
</dbReference>
<dbReference type="STRING" id="1122189.SAMN02745165_03061"/>
<evidence type="ECO:0000256" key="2">
    <source>
        <dbReference type="ARBA" id="ARBA00022475"/>
    </source>
</evidence>
<evidence type="ECO:0000256" key="1">
    <source>
        <dbReference type="ARBA" id="ARBA00004651"/>
    </source>
</evidence>
<evidence type="ECO:0000256" key="3">
    <source>
        <dbReference type="ARBA" id="ARBA00022692"/>
    </source>
</evidence>
<dbReference type="Proteomes" id="UP000184171">
    <property type="component" value="Unassembled WGS sequence"/>
</dbReference>
<dbReference type="OrthoDB" id="9787732at2"/>
<feature type="region of interest" description="Disordered" evidence="6">
    <location>
        <begin position="46"/>
        <end position="65"/>
    </location>
</feature>
<feature type="transmembrane region" description="Helical" evidence="7">
    <location>
        <begin position="74"/>
        <end position="102"/>
    </location>
</feature>
<name>A0A1M6LRZ0_MALRU</name>
<evidence type="ECO:0000313" key="10">
    <source>
        <dbReference type="EMBL" id="SHJ73872.1"/>
    </source>
</evidence>
<dbReference type="InterPro" id="IPR011723">
    <property type="entry name" value="Znf/thioredoxin_put"/>
</dbReference>
<dbReference type="InterPro" id="IPR051791">
    <property type="entry name" value="Pra-immunoreactive"/>
</dbReference>
<feature type="domain" description="RDD" evidence="8">
    <location>
        <begin position="72"/>
        <end position="199"/>
    </location>
</feature>
<keyword evidence="5 7" id="KW-0472">Membrane</keyword>
<keyword evidence="2" id="KW-1003">Cell membrane</keyword>
<evidence type="ECO:0000259" key="9">
    <source>
        <dbReference type="Pfam" id="PF13717"/>
    </source>
</evidence>
<organism evidence="10 11">
    <name type="scientific">Malonomonas rubra DSM 5091</name>
    <dbReference type="NCBI Taxonomy" id="1122189"/>
    <lineage>
        <taxon>Bacteria</taxon>
        <taxon>Pseudomonadati</taxon>
        <taxon>Thermodesulfobacteriota</taxon>
        <taxon>Desulfuromonadia</taxon>
        <taxon>Desulfuromonadales</taxon>
        <taxon>Geopsychrobacteraceae</taxon>
        <taxon>Malonomonas</taxon>
    </lineage>
</organism>
<keyword evidence="11" id="KW-1185">Reference proteome</keyword>
<comment type="subcellular location">
    <subcellularLocation>
        <location evidence="1">Cell membrane</location>
        <topology evidence="1">Multi-pass membrane protein</topology>
    </subcellularLocation>
</comment>
<proteinExistence type="predicted"/>
<gene>
    <name evidence="10" type="ORF">SAMN02745165_03061</name>
</gene>
<dbReference type="PANTHER" id="PTHR36115">
    <property type="entry name" value="PROLINE-RICH ANTIGEN HOMOLOG-RELATED"/>
    <property type="match status" value="1"/>
</dbReference>
<accession>A0A1M6LRZ0</accession>
<feature type="transmembrane region" description="Helical" evidence="7">
    <location>
        <begin position="114"/>
        <end position="133"/>
    </location>
</feature>
<dbReference type="GO" id="GO:0005886">
    <property type="term" value="C:plasma membrane"/>
    <property type="evidence" value="ECO:0007669"/>
    <property type="project" value="UniProtKB-SubCell"/>
</dbReference>
<dbReference type="InterPro" id="IPR010432">
    <property type="entry name" value="RDD"/>
</dbReference>
<evidence type="ECO:0000256" key="6">
    <source>
        <dbReference type="SAM" id="MobiDB-lite"/>
    </source>
</evidence>
<protein>
    <submittedName>
        <fullName evidence="10">Uncharacterized membrane protein YckC, RDD family</fullName>
    </submittedName>
</protein>
<dbReference type="EMBL" id="FQZT01000014">
    <property type="protein sequence ID" value="SHJ73872.1"/>
    <property type="molecule type" value="Genomic_DNA"/>
</dbReference>
<evidence type="ECO:0000256" key="4">
    <source>
        <dbReference type="ARBA" id="ARBA00022989"/>
    </source>
</evidence>
<dbReference type="Pfam" id="PF13717">
    <property type="entry name" value="Zn_ribbon_4"/>
    <property type="match status" value="1"/>
</dbReference>
<feature type="transmembrane region" description="Helical" evidence="7">
    <location>
        <begin position="168"/>
        <end position="187"/>
    </location>
</feature>
<evidence type="ECO:0000259" key="8">
    <source>
        <dbReference type="Pfam" id="PF06271"/>
    </source>
</evidence>
<reference evidence="10 11" key="1">
    <citation type="submission" date="2016-11" db="EMBL/GenBank/DDBJ databases">
        <authorList>
            <person name="Jaros S."/>
            <person name="Januszkiewicz K."/>
            <person name="Wedrychowicz H."/>
        </authorList>
    </citation>
    <scope>NUCLEOTIDE SEQUENCE [LARGE SCALE GENOMIC DNA]</scope>
    <source>
        <strain evidence="10 11">DSM 5091</strain>
    </source>
</reference>
<dbReference type="Pfam" id="PF06271">
    <property type="entry name" value="RDD"/>
    <property type="match status" value="1"/>
</dbReference>
<keyword evidence="3 7" id="KW-0812">Transmembrane</keyword>
<evidence type="ECO:0000256" key="5">
    <source>
        <dbReference type="ARBA" id="ARBA00023136"/>
    </source>
</evidence>
<dbReference type="AlphaFoldDB" id="A0A1M6LRZ0"/>
<keyword evidence="4 7" id="KW-1133">Transmembrane helix</keyword>
<evidence type="ECO:0000256" key="7">
    <source>
        <dbReference type="SAM" id="Phobius"/>
    </source>
</evidence>
<feature type="domain" description="Zinc finger/thioredoxin putative" evidence="9">
    <location>
        <begin position="1"/>
        <end position="35"/>
    </location>
</feature>
<sequence length="206" mass="22426">MRITCPRCNYSKQVDPSAVPLGTTRATCPKCAQDFSLAAETKSAAEPAEKLLSPQPAPGSRRKTKAVERPKAGFWLRLIATLLDGLIIFILQTLLGSILAVFGMATAIKAPQNLAVLVILFNYLLGIAYYIVFTGNCGQTPGKMALRIKVICCDGSQINYNRAALREVVGKFVAGIIFAIGYLMIAFDRQKQGLHDKISDTYVIKL</sequence>
<evidence type="ECO:0000313" key="11">
    <source>
        <dbReference type="Proteomes" id="UP000184171"/>
    </source>
</evidence>